<feature type="compositionally biased region" description="Basic and acidic residues" evidence="5">
    <location>
        <begin position="117"/>
        <end position="128"/>
    </location>
</feature>
<feature type="compositionally biased region" description="Basic and acidic residues" evidence="5">
    <location>
        <begin position="23"/>
        <end position="41"/>
    </location>
</feature>
<evidence type="ECO:0000256" key="1">
    <source>
        <dbReference type="ARBA" id="ARBA00004123"/>
    </source>
</evidence>
<evidence type="ECO:0000259" key="6">
    <source>
        <dbReference type="PROSITE" id="PS50128"/>
    </source>
</evidence>
<dbReference type="InterPro" id="IPR040169">
    <property type="entry name" value="SUGP1/2"/>
</dbReference>
<protein>
    <recommendedName>
        <fullName evidence="6">SURP motif domain-containing protein</fullName>
    </recommendedName>
</protein>
<sequence length="218" mass="24158">MEKPTDSSLFVNDGSFMERFKQLQQEKEKEKVKSASSKESKATSSILGAPTPKTVISKPRLDFKANALQKTTTAASGGKLAFSLKQKSKIAAPSVKLGEDEDDEDEKDAGNSSGDGPIKRQRVEEPRAPHQPLRQIDVAPNPPSDPTVKKVADKLASFVAKNGRQFEHITRQKNPGDTPFKFLFDESCPDYKYYEYRLREEEKALSQASDAQTAYSGE</sequence>
<comment type="subcellular location">
    <subcellularLocation>
        <location evidence="1">Nucleus</location>
    </subcellularLocation>
</comment>
<feature type="domain" description="SURP motif" evidence="6">
    <location>
        <begin position="151"/>
        <end position="194"/>
    </location>
</feature>
<comment type="caution">
    <text evidence="7">The sequence shown here is derived from an EMBL/GenBank/DDBJ whole genome shotgun (WGS) entry which is preliminary data.</text>
</comment>
<evidence type="ECO:0000313" key="7">
    <source>
        <dbReference type="EMBL" id="MCD9559217.1"/>
    </source>
</evidence>
<dbReference type="PANTHER" id="PTHR23340">
    <property type="entry name" value="ARGININE/SERINE RICH SPLICING FACTOR SF4/14"/>
    <property type="match status" value="1"/>
</dbReference>
<keyword evidence="2" id="KW-0507">mRNA processing</keyword>
<accession>A0ABS8UM59</accession>
<organism evidence="7 8">
    <name type="scientific">Datura stramonium</name>
    <name type="common">Jimsonweed</name>
    <name type="synonym">Common thornapple</name>
    <dbReference type="NCBI Taxonomy" id="4076"/>
    <lineage>
        <taxon>Eukaryota</taxon>
        <taxon>Viridiplantae</taxon>
        <taxon>Streptophyta</taxon>
        <taxon>Embryophyta</taxon>
        <taxon>Tracheophyta</taxon>
        <taxon>Spermatophyta</taxon>
        <taxon>Magnoliopsida</taxon>
        <taxon>eudicotyledons</taxon>
        <taxon>Gunneridae</taxon>
        <taxon>Pentapetalae</taxon>
        <taxon>asterids</taxon>
        <taxon>lamiids</taxon>
        <taxon>Solanales</taxon>
        <taxon>Solanaceae</taxon>
        <taxon>Solanoideae</taxon>
        <taxon>Datureae</taxon>
        <taxon>Datura</taxon>
    </lineage>
</organism>
<evidence type="ECO:0000256" key="2">
    <source>
        <dbReference type="ARBA" id="ARBA00022664"/>
    </source>
</evidence>
<feature type="region of interest" description="Disordered" evidence="5">
    <location>
        <begin position="23"/>
        <end position="58"/>
    </location>
</feature>
<evidence type="ECO:0000256" key="3">
    <source>
        <dbReference type="ARBA" id="ARBA00023187"/>
    </source>
</evidence>
<evidence type="ECO:0000256" key="4">
    <source>
        <dbReference type="ARBA" id="ARBA00023242"/>
    </source>
</evidence>
<evidence type="ECO:0000313" key="8">
    <source>
        <dbReference type="Proteomes" id="UP000823775"/>
    </source>
</evidence>
<gene>
    <name evidence="7" type="ORF">HAX54_017072</name>
</gene>
<dbReference type="Pfam" id="PF01805">
    <property type="entry name" value="Surp"/>
    <property type="match status" value="1"/>
</dbReference>
<dbReference type="InterPro" id="IPR000061">
    <property type="entry name" value="Surp"/>
</dbReference>
<dbReference type="Proteomes" id="UP000823775">
    <property type="component" value="Unassembled WGS sequence"/>
</dbReference>
<dbReference type="Gene3D" id="1.10.10.790">
    <property type="entry name" value="Surp module"/>
    <property type="match status" value="1"/>
</dbReference>
<proteinExistence type="predicted"/>
<dbReference type="SUPFAM" id="SSF109905">
    <property type="entry name" value="Surp module (SWAP domain)"/>
    <property type="match status" value="1"/>
</dbReference>
<evidence type="ECO:0000256" key="5">
    <source>
        <dbReference type="SAM" id="MobiDB-lite"/>
    </source>
</evidence>
<keyword evidence="8" id="KW-1185">Reference proteome</keyword>
<feature type="region of interest" description="Disordered" evidence="5">
    <location>
        <begin position="71"/>
        <end position="149"/>
    </location>
</feature>
<dbReference type="SMART" id="SM00648">
    <property type="entry name" value="SWAP"/>
    <property type="match status" value="1"/>
</dbReference>
<name>A0ABS8UM59_DATST</name>
<keyword evidence="3" id="KW-0508">mRNA splicing</keyword>
<reference evidence="7 8" key="1">
    <citation type="journal article" date="2021" name="BMC Genomics">
        <title>Datura genome reveals duplications of psychoactive alkaloid biosynthetic genes and high mutation rate following tissue culture.</title>
        <authorList>
            <person name="Rajewski A."/>
            <person name="Carter-House D."/>
            <person name="Stajich J."/>
            <person name="Litt A."/>
        </authorList>
    </citation>
    <scope>NUCLEOTIDE SEQUENCE [LARGE SCALE GENOMIC DNA]</scope>
    <source>
        <strain evidence="7">AR-01</strain>
    </source>
</reference>
<dbReference type="InterPro" id="IPR035967">
    <property type="entry name" value="SWAP/Surp_sf"/>
</dbReference>
<dbReference type="EMBL" id="JACEIK010002111">
    <property type="protein sequence ID" value="MCD9559217.1"/>
    <property type="molecule type" value="Genomic_DNA"/>
</dbReference>
<dbReference type="PANTHER" id="PTHR23340:SF0">
    <property type="entry name" value="SURP AND G-PATCH DOMAIN-CONTAINING PROTEIN 1 ISOFORM X1"/>
    <property type="match status" value="1"/>
</dbReference>
<keyword evidence="4" id="KW-0539">Nucleus</keyword>
<dbReference type="PROSITE" id="PS50128">
    <property type="entry name" value="SURP"/>
    <property type="match status" value="1"/>
</dbReference>